<dbReference type="Gramene" id="TraesCS4A02G181000.1">
    <property type="protein sequence ID" value="TraesCS4A02G181000.1"/>
    <property type="gene ID" value="TraesCS4A02G181000"/>
</dbReference>
<dbReference type="Gramene" id="TraesSYM4A03G02130140.1">
    <property type="protein sequence ID" value="TraesSYM4A03G02130140.1"/>
    <property type="gene ID" value="TraesSYM4A03G02130140"/>
</dbReference>
<dbReference type="Gramene" id="TraesLAC4A03G02056710.1">
    <property type="protein sequence ID" value="TraesLAC4A03G02056710.1"/>
    <property type="gene ID" value="TraesLAC4A03G02056710"/>
</dbReference>
<dbReference type="Gramene" id="TraesPARA_EIv1.0_1260200.1">
    <property type="protein sequence ID" value="TraesPARA_EIv1.0_1260200.1.CDS"/>
    <property type="gene ID" value="TraesPARA_EIv1.0_1260200"/>
</dbReference>
<organism evidence="1">
    <name type="scientific">Triticum aestivum</name>
    <name type="common">Wheat</name>
    <dbReference type="NCBI Taxonomy" id="4565"/>
    <lineage>
        <taxon>Eukaryota</taxon>
        <taxon>Viridiplantae</taxon>
        <taxon>Streptophyta</taxon>
        <taxon>Embryophyta</taxon>
        <taxon>Tracheophyta</taxon>
        <taxon>Spermatophyta</taxon>
        <taxon>Magnoliopsida</taxon>
        <taxon>Liliopsida</taxon>
        <taxon>Poales</taxon>
        <taxon>Poaceae</taxon>
        <taxon>BOP clade</taxon>
        <taxon>Pooideae</taxon>
        <taxon>Triticodae</taxon>
        <taxon>Triticeae</taxon>
        <taxon>Triticinae</taxon>
        <taxon>Triticum</taxon>
    </lineage>
</organism>
<sequence length="66" mass="7175">MALDMAYAKPSNVHQLKDQLRSCNCTKMNIKLTILAAEPFHGADEAVVELWRPAEAGILGTNIGAH</sequence>
<evidence type="ECO:0000313" key="1">
    <source>
        <dbReference type="EnsemblPlants" id="TraesCS4A02G181000.1"/>
    </source>
</evidence>
<keyword evidence="2" id="KW-1185">Reference proteome</keyword>
<dbReference type="Gramene" id="TraesSTA4A03G02099440.1">
    <property type="protein sequence ID" value="TraesSTA4A03G02099440.1"/>
    <property type="gene ID" value="TraesSTA4A03G02099440"/>
</dbReference>
<dbReference type="Gramene" id="TraesARI4A03G02140370.1">
    <property type="protein sequence ID" value="TraesARI4A03G02140370.1"/>
    <property type="gene ID" value="TraesARI4A03G02140370"/>
</dbReference>
<dbReference type="Proteomes" id="UP000019116">
    <property type="component" value="Chromosome 4A"/>
</dbReference>
<reference evidence="1" key="2">
    <citation type="submission" date="2018-10" db="UniProtKB">
        <authorList>
            <consortium name="EnsemblPlants"/>
        </authorList>
    </citation>
    <scope>IDENTIFICATION</scope>
</reference>
<dbReference type="Gramene" id="TraesJUL4A03G02122240.1">
    <property type="protein sequence ID" value="TraesJUL4A03G02122240.1"/>
    <property type="gene ID" value="TraesJUL4A03G02122240"/>
</dbReference>
<accession>A0A3B6HXR0</accession>
<protein>
    <submittedName>
        <fullName evidence="1">Uncharacterized protein</fullName>
    </submittedName>
</protein>
<dbReference type="AlphaFoldDB" id="A0A3B6HXR0"/>
<dbReference type="EnsemblPlants" id="TraesCS4A02G181000.1">
    <property type="protein sequence ID" value="TraesCS4A02G181000.1"/>
    <property type="gene ID" value="TraesCS4A02G181000"/>
</dbReference>
<dbReference type="Gramene" id="TraesRN4A0100499700.1">
    <property type="protein sequence ID" value="TraesRN4A0100499700.1"/>
    <property type="gene ID" value="TraesRN4A0100499700"/>
</dbReference>
<dbReference type="Gramene" id="TraesLDM4A03G02101660.1">
    <property type="protein sequence ID" value="TraesLDM4A03G02101660.1"/>
    <property type="gene ID" value="TraesLDM4A03G02101660"/>
</dbReference>
<dbReference type="Gramene" id="TraesCS4A03G0491500.1">
    <property type="protein sequence ID" value="TraesCS4A03G0491500.1.CDS"/>
    <property type="gene ID" value="TraesCS4A03G0491500"/>
</dbReference>
<name>A0A3B6HXR0_WHEAT</name>
<evidence type="ECO:0000313" key="2">
    <source>
        <dbReference type="Proteomes" id="UP000019116"/>
    </source>
</evidence>
<proteinExistence type="predicted"/>
<dbReference type="Gramene" id="TraesNOR4A03G02124580.1">
    <property type="protein sequence ID" value="TraesNOR4A03G02124580.1"/>
    <property type="gene ID" value="TraesNOR4A03G02124580"/>
</dbReference>
<dbReference type="Gramene" id="TraesMAC4A03G02102400.1">
    <property type="protein sequence ID" value="TraesMAC4A03G02102400.1"/>
    <property type="gene ID" value="TraesMAC4A03G02102400"/>
</dbReference>
<reference evidence="1" key="1">
    <citation type="submission" date="2018-08" db="EMBL/GenBank/DDBJ databases">
        <authorList>
            <person name="Rossello M."/>
        </authorList>
    </citation>
    <scope>NUCLEOTIDE SEQUENCE [LARGE SCALE GENOMIC DNA]</scope>
    <source>
        <strain evidence="1">cv. Chinese Spring</strain>
    </source>
</reference>
<dbReference type="Gramene" id="TraesJAG4A03G02104050.1">
    <property type="protein sequence ID" value="TraesJAG4A03G02104050.1"/>
    <property type="gene ID" value="TraesJAG4A03G02104050"/>
</dbReference>